<evidence type="ECO:0000256" key="11">
    <source>
        <dbReference type="ARBA" id="ARBA00022909"/>
    </source>
</evidence>
<comment type="function">
    <text evidence="13 14">Catalyzes the condensation of para-aminobenzoate (pABA) with 6-hydroxymethyl-7,8-dihydropterin diphosphate (DHPt-PP) to form 7,8-dihydropteroate (H2Pte), the immediate precursor of folate derivatives.</text>
</comment>
<dbReference type="Pfam" id="PF00809">
    <property type="entry name" value="Pterin_bind"/>
    <property type="match status" value="1"/>
</dbReference>
<evidence type="ECO:0000313" key="17">
    <source>
        <dbReference type="Proteomes" id="UP000001702"/>
    </source>
</evidence>
<dbReference type="SUPFAM" id="SSF51717">
    <property type="entry name" value="Dihydropteroate synthetase-like"/>
    <property type="match status" value="1"/>
</dbReference>
<comment type="similarity">
    <text evidence="4 14">Belongs to the DHPS family.</text>
</comment>
<feature type="domain" description="Pterin-binding" evidence="15">
    <location>
        <begin position="23"/>
        <end position="275"/>
    </location>
</feature>
<dbReference type="HOGENOM" id="CLU_008023_0_3_6"/>
<evidence type="ECO:0000256" key="8">
    <source>
        <dbReference type="ARBA" id="ARBA00022679"/>
    </source>
</evidence>
<evidence type="ECO:0000256" key="12">
    <source>
        <dbReference type="ARBA" id="ARBA00030193"/>
    </source>
</evidence>
<evidence type="ECO:0000256" key="3">
    <source>
        <dbReference type="ARBA" id="ARBA00004763"/>
    </source>
</evidence>
<reference evidence="16 17" key="1">
    <citation type="journal article" date="2010" name="J. Bacteriol.">
        <title>Genome sequence of Pantoea ananatis LMG20103, the causative agent of Eucalyptus blight and dieback.</title>
        <authorList>
            <person name="De Maayer P."/>
            <person name="Chan W.Y."/>
            <person name="Venter S.N."/>
            <person name="Toth I.K."/>
            <person name="Birch P.R."/>
            <person name="Joubert F."/>
            <person name="Coutinho T.A."/>
        </authorList>
    </citation>
    <scope>NUCLEOTIDE SEQUENCE [LARGE SCALE GENOMIC DNA]</scope>
    <source>
        <strain evidence="16 17">LMG 20103</strain>
    </source>
</reference>
<evidence type="ECO:0000256" key="5">
    <source>
        <dbReference type="ARBA" id="ARBA00011738"/>
    </source>
</evidence>
<evidence type="ECO:0000313" key="16">
    <source>
        <dbReference type="EMBL" id="ADD75619.1"/>
    </source>
</evidence>
<dbReference type="EMBL" id="CP001875">
    <property type="protein sequence ID" value="ADD75619.1"/>
    <property type="molecule type" value="Genomic_DNA"/>
</dbReference>
<keyword evidence="11 14" id="KW-0289">Folate biosynthesis</keyword>
<dbReference type="PANTHER" id="PTHR20941">
    <property type="entry name" value="FOLATE SYNTHESIS PROTEINS"/>
    <property type="match status" value="1"/>
</dbReference>
<dbReference type="EC" id="2.5.1.15" evidence="6 14"/>
<protein>
    <recommendedName>
        <fullName evidence="7 14">Dihydropteroate synthase</fullName>
        <shortName evidence="14">DHPS</shortName>
        <ecNumber evidence="6 14">2.5.1.15</ecNumber>
    </recommendedName>
    <alternativeName>
        <fullName evidence="12 14">Dihydropteroate pyrophosphorylase</fullName>
    </alternativeName>
</protein>
<dbReference type="InterPro" id="IPR011005">
    <property type="entry name" value="Dihydropteroate_synth-like_sf"/>
</dbReference>
<dbReference type="GO" id="GO:0005829">
    <property type="term" value="C:cytosol"/>
    <property type="evidence" value="ECO:0007669"/>
    <property type="project" value="TreeGrafter"/>
</dbReference>
<comment type="cofactor">
    <cofactor evidence="2 14">
        <name>Mg(2+)</name>
        <dbReference type="ChEBI" id="CHEBI:18420"/>
    </cofactor>
</comment>
<dbReference type="NCBIfam" id="NF008625">
    <property type="entry name" value="PRK11613.1"/>
    <property type="match status" value="1"/>
</dbReference>
<evidence type="ECO:0000256" key="10">
    <source>
        <dbReference type="ARBA" id="ARBA00022842"/>
    </source>
</evidence>
<dbReference type="GO" id="GO:0046872">
    <property type="term" value="F:metal ion binding"/>
    <property type="evidence" value="ECO:0007669"/>
    <property type="project" value="UniProtKB-KW"/>
</dbReference>
<dbReference type="STRING" id="706191.PANA_0452"/>
<dbReference type="PROSITE" id="PS00792">
    <property type="entry name" value="DHPS_1"/>
    <property type="match status" value="1"/>
</dbReference>
<dbReference type="FunFam" id="3.20.20.20:FF:000004">
    <property type="entry name" value="Dihydropteroate synthase"/>
    <property type="match status" value="1"/>
</dbReference>
<keyword evidence="17" id="KW-1185">Reference proteome</keyword>
<dbReference type="CDD" id="cd00739">
    <property type="entry name" value="DHPS"/>
    <property type="match status" value="1"/>
</dbReference>
<dbReference type="GO" id="GO:0046656">
    <property type="term" value="P:folic acid biosynthetic process"/>
    <property type="evidence" value="ECO:0007669"/>
    <property type="project" value="UniProtKB-KW"/>
</dbReference>
<sequence length="285" mass="30813">MRYKEYITMKLFARDSHLDLSFPHVMGILNVTPDSFSDGGKHNALVDALTHTNEMVNAGATIIDVGGESTRPGADEVSVEEELERVIPVVAAIAQRFEVWISVDTSKAEVIREAASVGAHIINDVRSLSEPGALAAAAATGLPVCLMHMKGEPRTMQQAPAYQDIFSEVDAYFVEQLARCEAAGIKKENLLLDPGFGFGKNLSHNYELLARLGEFHHFGLPLLVGMSRKSMIGQLLNVGPGQRLTGSLACAVIAAMQGAHIIRVHDVKETVEAMRVVEATQRAKG</sequence>
<evidence type="ECO:0000256" key="14">
    <source>
        <dbReference type="RuleBase" id="RU361205"/>
    </source>
</evidence>
<evidence type="ECO:0000256" key="4">
    <source>
        <dbReference type="ARBA" id="ARBA00009503"/>
    </source>
</evidence>
<dbReference type="GO" id="GO:0046654">
    <property type="term" value="P:tetrahydrofolate biosynthetic process"/>
    <property type="evidence" value="ECO:0007669"/>
    <property type="project" value="UniProtKB-UniPathway"/>
</dbReference>
<gene>
    <name evidence="16" type="primary">folP</name>
    <name evidence="16" type="ordered locus">PANA_0452</name>
</gene>
<evidence type="ECO:0000256" key="7">
    <source>
        <dbReference type="ARBA" id="ARBA00016919"/>
    </source>
</evidence>
<dbReference type="PROSITE" id="PS50972">
    <property type="entry name" value="PTERIN_BINDING"/>
    <property type="match status" value="1"/>
</dbReference>
<comment type="pathway">
    <text evidence="3 14">Cofactor biosynthesis; tetrahydrofolate biosynthesis; 7,8-dihydrofolate from 2-amino-4-hydroxy-6-hydroxymethyl-7,8-dihydropteridine diphosphate and 4-aminobenzoate: step 1/2.</text>
</comment>
<evidence type="ECO:0000256" key="2">
    <source>
        <dbReference type="ARBA" id="ARBA00001946"/>
    </source>
</evidence>
<keyword evidence="8 14" id="KW-0808">Transferase</keyword>
<evidence type="ECO:0000256" key="13">
    <source>
        <dbReference type="ARBA" id="ARBA00053449"/>
    </source>
</evidence>
<comment type="catalytic activity">
    <reaction evidence="1">
        <text>(7,8-dihydropterin-6-yl)methyl diphosphate + 4-aminobenzoate = 7,8-dihydropteroate + diphosphate</text>
        <dbReference type="Rhea" id="RHEA:19949"/>
        <dbReference type="ChEBI" id="CHEBI:17836"/>
        <dbReference type="ChEBI" id="CHEBI:17839"/>
        <dbReference type="ChEBI" id="CHEBI:33019"/>
        <dbReference type="ChEBI" id="CHEBI:72950"/>
        <dbReference type="EC" id="2.5.1.15"/>
    </reaction>
</comment>
<dbReference type="InterPro" id="IPR000489">
    <property type="entry name" value="Pterin-binding_dom"/>
</dbReference>
<keyword evidence="10 14" id="KW-0460">Magnesium</keyword>
<dbReference type="PANTHER" id="PTHR20941:SF1">
    <property type="entry name" value="FOLIC ACID SYNTHESIS PROTEIN FOL1"/>
    <property type="match status" value="1"/>
</dbReference>
<keyword evidence="9 14" id="KW-0479">Metal-binding</keyword>
<dbReference type="UniPathway" id="UPA00077">
    <property type="reaction ID" value="UER00156"/>
</dbReference>
<comment type="subunit">
    <text evidence="5">Homodimer.</text>
</comment>
<proteinExistence type="inferred from homology"/>
<evidence type="ECO:0000256" key="6">
    <source>
        <dbReference type="ARBA" id="ARBA00012458"/>
    </source>
</evidence>
<dbReference type="Gene3D" id="3.20.20.20">
    <property type="entry name" value="Dihydropteroate synthase-like"/>
    <property type="match status" value="1"/>
</dbReference>
<accession>D4GI89</accession>
<evidence type="ECO:0000256" key="1">
    <source>
        <dbReference type="ARBA" id="ARBA00000012"/>
    </source>
</evidence>
<evidence type="ECO:0000259" key="15">
    <source>
        <dbReference type="PROSITE" id="PS50972"/>
    </source>
</evidence>
<dbReference type="InterPro" id="IPR058146">
    <property type="entry name" value="DHPS"/>
</dbReference>
<evidence type="ECO:0000256" key="9">
    <source>
        <dbReference type="ARBA" id="ARBA00022723"/>
    </source>
</evidence>
<dbReference type="PROSITE" id="PS00793">
    <property type="entry name" value="DHPS_2"/>
    <property type="match status" value="1"/>
</dbReference>
<dbReference type="Proteomes" id="UP000001702">
    <property type="component" value="Chromosome"/>
</dbReference>
<name>D4GI89_PANAM</name>
<dbReference type="InterPro" id="IPR045031">
    <property type="entry name" value="DHP_synth-like"/>
</dbReference>
<dbReference type="GO" id="GO:0004156">
    <property type="term" value="F:dihydropteroate synthase activity"/>
    <property type="evidence" value="ECO:0007669"/>
    <property type="project" value="UniProtKB-EC"/>
</dbReference>
<dbReference type="InterPro" id="IPR006390">
    <property type="entry name" value="DHP_synth_dom"/>
</dbReference>
<organism evidence="16 17">
    <name type="scientific">Pantoea ananatis (strain LMG 20103)</name>
    <dbReference type="NCBI Taxonomy" id="706191"/>
    <lineage>
        <taxon>Bacteria</taxon>
        <taxon>Pseudomonadati</taxon>
        <taxon>Pseudomonadota</taxon>
        <taxon>Gammaproteobacteria</taxon>
        <taxon>Enterobacterales</taxon>
        <taxon>Erwiniaceae</taxon>
        <taxon>Pantoea</taxon>
    </lineage>
</organism>
<dbReference type="eggNOG" id="COG0294">
    <property type="taxonomic scope" value="Bacteria"/>
</dbReference>
<dbReference type="NCBIfam" id="TIGR01496">
    <property type="entry name" value="DHPS"/>
    <property type="match status" value="1"/>
</dbReference>
<dbReference type="AlphaFoldDB" id="D4GI89"/>
<dbReference type="KEGG" id="pam:PANA_0452"/>